<dbReference type="PROSITE" id="PS50016">
    <property type="entry name" value="ZF_PHD_2"/>
    <property type="match status" value="1"/>
</dbReference>
<evidence type="ECO:0000313" key="11">
    <source>
        <dbReference type="Proteomes" id="UP000242474"/>
    </source>
</evidence>
<dbReference type="Gene3D" id="2.30.30.490">
    <property type="match status" value="1"/>
</dbReference>
<protein>
    <recommendedName>
        <fullName evidence="12">PHD-type domain-containing protein</fullName>
    </recommendedName>
</protein>
<dbReference type="InterPro" id="IPR029617">
    <property type="entry name" value="Snt2"/>
</dbReference>
<evidence type="ECO:0000259" key="8">
    <source>
        <dbReference type="PROSITE" id="PS51038"/>
    </source>
</evidence>
<feature type="compositionally biased region" description="Low complexity" evidence="6">
    <location>
        <begin position="1108"/>
        <end position="1117"/>
    </location>
</feature>
<dbReference type="InterPro" id="IPR019786">
    <property type="entry name" value="Zinc_finger_PHD-type_CS"/>
</dbReference>
<feature type="region of interest" description="Disordered" evidence="6">
    <location>
        <begin position="695"/>
        <end position="725"/>
    </location>
</feature>
<dbReference type="InterPro" id="IPR019787">
    <property type="entry name" value="Znf_PHD-finger"/>
</dbReference>
<keyword evidence="3" id="KW-0862">Zinc</keyword>
<dbReference type="GO" id="GO:0003682">
    <property type="term" value="F:chromatin binding"/>
    <property type="evidence" value="ECO:0007669"/>
    <property type="project" value="InterPro"/>
</dbReference>
<evidence type="ECO:0000256" key="3">
    <source>
        <dbReference type="ARBA" id="ARBA00022833"/>
    </source>
</evidence>
<dbReference type="SUPFAM" id="SSF57903">
    <property type="entry name" value="FYVE/PHD zinc finger"/>
    <property type="match status" value="2"/>
</dbReference>
<feature type="compositionally biased region" description="Polar residues" evidence="6">
    <location>
        <begin position="463"/>
        <end position="479"/>
    </location>
</feature>
<feature type="domain" description="PHD-type" evidence="7">
    <location>
        <begin position="224"/>
        <end position="276"/>
    </location>
</feature>
<feature type="compositionally biased region" description="Gly residues" evidence="6">
    <location>
        <begin position="491"/>
        <end position="512"/>
    </location>
</feature>
<evidence type="ECO:0000256" key="6">
    <source>
        <dbReference type="SAM" id="MobiDB-lite"/>
    </source>
</evidence>
<evidence type="ECO:0000256" key="5">
    <source>
        <dbReference type="PROSITE-ProRule" id="PRU00146"/>
    </source>
</evidence>
<feature type="compositionally biased region" description="Polar residues" evidence="6">
    <location>
        <begin position="331"/>
        <end position="346"/>
    </location>
</feature>
<dbReference type="CDD" id="cd15489">
    <property type="entry name" value="PHD_SF"/>
    <property type="match status" value="1"/>
</dbReference>
<reference evidence="10 11" key="1">
    <citation type="journal article" date="2015" name="Genome Biol. Evol.">
        <title>Phylogenomic analyses indicate that early fungi evolved digesting cell walls of algal ancestors of land plants.</title>
        <authorList>
            <person name="Chang Y."/>
            <person name="Wang S."/>
            <person name="Sekimoto S."/>
            <person name="Aerts A.L."/>
            <person name="Choi C."/>
            <person name="Clum A."/>
            <person name="LaButti K.M."/>
            <person name="Lindquist E.A."/>
            <person name="Yee Ngan C."/>
            <person name="Ohm R.A."/>
            <person name="Salamov A.A."/>
            <person name="Grigoriev I.V."/>
            <person name="Spatafora J.W."/>
            <person name="Berbee M.L."/>
        </authorList>
    </citation>
    <scope>NUCLEOTIDE SEQUENCE [LARGE SCALE GENOMIC DNA]</scope>
    <source>
        <strain evidence="10 11">NRRL 1564</strain>
    </source>
</reference>
<keyword evidence="1" id="KW-0479">Metal-binding</keyword>
<feature type="region of interest" description="Disordered" evidence="6">
    <location>
        <begin position="440"/>
        <end position="517"/>
    </location>
</feature>
<feature type="domain" description="BAH" evidence="8">
    <location>
        <begin position="27"/>
        <end position="187"/>
    </location>
</feature>
<gene>
    <name evidence="10" type="ORF">COEREDRAFT_16103</name>
</gene>
<name>A0A2G5B8R7_COERN</name>
<dbReference type="PANTHER" id="PTHR47672:SF1">
    <property type="entry name" value="E3 UBIQUITIN-PROTEIN LIGASE SNT2"/>
    <property type="match status" value="1"/>
</dbReference>
<dbReference type="Pfam" id="PF13832">
    <property type="entry name" value="zf-HC5HC2H_2"/>
    <property type="match status" value="1"/>
</dbReference>
<dbReference type="AlphaFoldDB" id="A0A2G5B8R7"/>
<dbReference type="InterPro" id="IPR043151">
    <property type="entry name" value="BAH_sf"/>
</dbReference>
<dbReference type="GO" id="GO:0048189">
    <property type="term" value="C:Lid2 complex"/>
    <property type="evidence" value="ECO:0007669"/>
    <property type="project" value="TreeGrafter"/>
</dbReference>
<feature type="region of interest" description="Disordered" evidence="6">
    <location>
        <begin position="331"/>
        <end position="352"/>
    </location>
</feature>
<evidence type="ECO:0000259" key="7">
    <source>
        <dbReference type="PROSITE" id="PS50016"/>
    </source>
</evidence>
<feature type="region of interest" description="Disordered" evidence="6">
    <location>
        <begin position="786"/>
        <end position="827"/>
    </location>
</feature>
<dbReference type="PANTHER" id="PTHR47672">
    <property type="entry name" value="E3 UBIQUITIN-PROTEIN LIGASE SNT2"/>
    <property type="match status" value="1"/>
</dbReference>
<feature type="compositionally biased region" description="Polar residues" evidence="6">
    <location>
        <begin position="703"/>
        <end position="716"/>
    </location>
</feature>
<dbReference type="GO" id="GO:0004842">
    <property type="term" value="F:ubiquitin-protein transferase activity"/>
    <property type="evidence" value="ECO:0007669"/>
    <property type="project" value="TreeGrafter"/>
</dbReference>
<evidence type="ECO:0000259" key="9">
    <source>
        <dbReference type="PROSITE" id="PS51156"/>
    </source>
</evidence>
<dbReference type="Proteomes" id="UP000242474">
    <property type="component" value="Unassembled WGS sequence"/>
</dbReference>
<sequence>MSKNLTLSNSGPSLPSPPVSITIAGGSTVTIDDYVYLQPEYDEPYFIGRVMEFVYVPRVRQPKPLLSMTGAHKQLVDKLTANSSVAANREGTPTPSPTPHDTVQLRVRLAWLQRARDLPVTRVRAKDTKLLAATMTSDLNPVSAIKGKCYVRHVSEIADLRTWKALPDHYFYTQLFDRYSTRLYDIIPVSQIRNAPQEVLQKLLYTYEFIFAETQKINDLVSTRRACTVCAKWCSINESVKCSLCEKHYHLQCLDPPPARKPAKGYGWQCAACLRRLQDQRTKSTDDAITESPSSTVLSALVDIGDYKRVTRNKAAEESFISLRSLSGNVTPGTSNATAGTNAGSDTESRPWSKRLKLSHGDNRVYADGAGSPIPRPRNRGLWPFRYFGINTNIEDVLHDDERIYPRAVSRIGPKYQAIIPDMVSPSGPELDRQLIAESAKVEKIKDHKPNGKITHDREKSPNLHSTTNGRSSNGQFSAGHSYHGHRAGREGNGTGQGIVTGAGGGGGGGGTTRWHGKNAEQMDRMWDEIELRRGNHDALLFFRQPKFLADEELKMYMEAIVPFLRRHMENIRDFTLLDCQDAALHGLALHNYDVEEALISIPDCPEGYVRQRVPGDYWTPESLLRFNDCLREYGSNLQSIHESLPAITRRAVTLHYYLVRHSKTGEQLLEAYTNRNHGGQRRTNLGQGESAVNTHPEVASEVGQSGVNTPASSPRNKSDEQERPLLRCANCASERATRWHPAPPELAFHNTRSAKASAAQRMVCSDCRTHWLHYGVMPDLDASTTRKAHQQYAQAPIGGNGTRSSTGRDESRRGNSRGRPVLPKARAPEPWPLTPCGVCKLPTTNSAEMAALVCQDCGLCVHTICSGYPEGVRAGSRRWKCGICTNITNPAVSINYACILCRQDPPHASEQPRQMMWRTSGNNWVHSLCALAMRETTLVYSHGNVTVGNTMAIPAHSWTRPCDVCRRANGAALKCCESQCAKGAHASCISLLDRRDSTQSVSRAALVIRSVGGPGVLKICEDVDLFVSKGGKAEIALKCASHSGSNNTHSIEDQQSININSVDSAGRPAIAAVIGTKMTRDTSTGRSAMLRSSIASWQMTRPPSPMQQPKQSPQPSVNSDIGKPNLPSPARSSYSEVTSNSNAVAWANPADDPTCSQCSASFSPIWWPVSRGTAANASSEPGTATNIKVLCHRCYSADATGSASHKVAPL</sequence>
<dbReference type="SMART" id="SM00439">
    <property type="entry name" value="BAH"/>
    <property type="match status" value="1"/>
</dbReference>
<keyword evidence="4" id="KW-0539">Nucleus</keyword>
<evidence type="ECO:0008006" key="12">
    <source>
        <dbReference type="Google" id="ProtNLM"/>
    </source>
</evidence>
<dbReference type="EMBL" id="KZ303507">
    <property type="protein sequence ID" value="PIA15405.1"/>
    <property type="molecule type" value="Genomic_DNA"/>
</dbReference>
<dbReference type="Pfam" id="PF01426">
    <property type="entry name" value="BAH"/>
    <property type="match status" value="1"/>
</dbReference>
<feature type="compositionally biased region" description="Basic and acidic residues" evidence="6">
    <location>
        <begin position="440"/>
        <end position="462"/>
    </location>
</feature>
<dbReference type="STRING" id="763665.A0A2G5B8R7"/>
<feature type="domain" description="ELM2" evidence="9">
    <location>
        <begin position="408"/>
        <end position="606"/>
    </location>
</feature>
<dbReference type="Gene3D" id="2.30.30.1150">
    <property type="match status" value="1"/>
</dbReference>
<proteinExistence type="predicted"/>
<dbReference type="Gene3D" id="3.30.40.10">
    <property type="entry name" value="Zinc/RING finger domain, C3HC4 (zinc finger)"/>
    <property type="match status" value="1"/>
</dbReference>
<dbReference type="InterPro" id="IPR011011">
    <property type="entry name" value="Znf_FYVE_PHD"/>
</dbReference>
<evidence type="ECO:0000256" key="1">
    <source>
        <dbReference type="ARBA" id="ARBA00022723"/>
    </source>
</evidence>
<dbReference type="GO" id="GO:0036205">
    <property type="term" value="P:histone catabolic process"/>
    <property type="evidence" value="ECO:0007669"/>
    <property type="project" value="TreeGrafter"/>
</dbReference>
<dbReference type="SMART" id="SM00249">
    <property type="entry name" value="PHD"/>
    <property type="match status" value="3"/>
</dbReference>
<dbReference type="InterPro" id="IPR001025">
    <property type="entry name" value="BAH_dom"/>
</dbReference>
<dbReference type="PROSITE" id="PS01359">
    <property type="entry name" value="ZF_PHD_1"/>
    <property type="match status" value="1"/>
</dbReference>
<evidence type="ECO:0000256" key="4">
    <source>
        <dbReference type="ARBA" id="ARBA00023242"/>
    </source>
</evidence>
<dbReference type="InterPro" id="IPR013083">
    <property type="entry name" value="Znf_RING/FYVE/PHD"/>
</dbReference>
<dbReference type="PROSITE" id="PS51038">
    <property type="entry name" value="BAH"/>
    <property type="match status" value="1"/>
</dbReference>
<keyword evidence="11" id="KW-1185">Reference proteome</keyword>
<organism evidence="10 11">
    <name type="scientific">Coemansia reversa (strain ATCC 12441 / NRRL 1564)</name>
    <dbReference type="NCBI Taxonomy" id="763665"/>
    <lineage>
        <taxon>Eukaryota</taxon>
        <taxon>Fungi</taxon>
        <taxon>Fungi incertae sedis</taxon>
        <taxon>Zoopagomycota</taxon>
        <taxon>Kickxellomycotina</taxon>
        <taxon>Kickxellomycetes</taxon>
        <taxon>Kickxellales</taxon>
        <taxon>Kickxellaceae</taxon>
        <taxon>Coemansia</taxon>
    </lineage>
</organism>
<keyword evidence="2 5" id="KW-0863">Zinc-finger</keyword>
<dbReference type="PROSITE" id="PS51156">
    <property type="entry name" value="ELM2"/>
    <property type="match status" value="1"/>
</dbReference>
<dbReference type="InterPro" id="IPR001965">
    <property type="entry name" value="Znf_PHD"/>
</dbReference>
<dbReference type="OrthoDB" id="336088at2759"/>
<feature type="region of interest" description="Disordered" evidence="6">
    <location>
        <begin position="1100"/>
        <end position="1136"/>
    </location>
</feature>
<dbReference type="InterPro" id="IPR000949">
    <property type="entry name" value="ELM2_dom"/>
</dbReference>
<evidence type="ECO:0000313" key="10">
    <source>
        <dbReference type="EMBL" id="PIA15405.1"/>
    </source>
</evidence>
<dbReference type="Pfam" id="PF00628">
    <property type="entry name" value="PHD"/>
    <property type="match status" value="1"/>
</dbReference>
<accession>A0A2G5B8R7</accession>
<dbReference type="GO" id="GO:0008270">
    <property type="term" value="F:zinc ion binding"/>
    <property type="evidence" value="ECO:0007669"/>
    <property type="project" value="UniProtKB-KW"/>
</dbReference>
<evidence type="ECO:0000256" key="2">
    <source>
        <dbReference type="ARBA" id="ARBA00022771"/>
    </source>
</evidence>